<dbReference type="EMBL" id="FN649727">
    <property type="protein sequence ID" value="CBJ48428.1"/>
    <property type="molecule type" value="Genomic_DNA"/>
</dbReference>
<organism evidence="8 9">
    <name type="scientific">Ectocarpus siliculosus</name>
    <name type="common">Brown alga</name>
    <name type="synonym">Conferva siliculosa</name>
    <dbReference type="NCBI Taxonomy" id="2880"/>
    <lineage>
        <taxon>Eukaryota</taxon>
        <taxon>Sar</taxon>
        <taxon>Stramenopiles</taxon>
        <taxon>Ochrophyta</taxon>
        <taxon>PX clade</taxon>
        <taxon>Phaeophyceae</taxon>
        <taxon>Ectocarpales</taxon>
        <taxon>Ectocarpaceae</taxon>
        <taxon>Ectocarpus</taxon>
    </lineage>
</organism>
<feature type="region of interest" description="Disordered" evidence="4">
    <location>
        <begin position="94"/>
        <end position="126"/>
    </location>
</feature>
<dbReference type="InterPro" id="IPR038765">
    <property type="entry name" value="Papain-like_cys_pep_sf"/>
</dbReference>
<evidence type="ECO:0000256" key="2">
    <source>
        <dbReference type="ARBA" id="ARBA00023145"/>
    </source>
</evidence>
<dbReference type="EMBL" id="FN648375">
    <property type="protein sequence ID" value="CBJ48428.1"/>
    <property type="molecule type" value="Genomic_DNA"/>
</dbReference>
<dbReference type="PROSITE" id="PS00640">
    <property type="entry name" value="THIOL_PROTEASE_ASN"/>
    <property type="match status" value="1"/>
</dbReference>
<evidence type="ECO:0000259" key="7">
    <source>
        <dbReference type="SMART" id="SM00848"/>
    </source>
</evidence>
<comment type="similarity">
    <text evidence="1">Belongs to the peptidase C1 family.</text>
</comment>
<protein>
    <submittedName>
        <fullName evidence="8">Cathepsin H</fullName>
        <ecNumber evidence="8">3.4.22.16</ecNumber>
    </submittedName>
</protein>
<keyword evidence="8" id="KW-0378">Hydrolase</keyword>
<accession>D7FQ96</accession>
<feature type="compositionally biased region" description="Low complexity" evidence="4">
    <location>
        <begin position="112"/>
        <end position="126"/>
    </location>
</feature>
<reference evidence="8 9" key="1">
    <citation type="journal article" date="2010" name="Nature">
        <title>The Ectocarpus genome and the independent evolution of multicellularity in brown algae.</title>
        <authorList>
            <person name="Cock J.M."/>
            <person name="Sterck L."/>
            <person name="Rouze P."/>
            <person name="Scornet D."/>
            <person name="Allen A.E."/>
            <person name="Amoutzias G."/>
            <person name="Anthouard V."/>
            <person name="Artiguenave F."/>
            <person name="Aury J.M."/>
            <person name="Badger J.H."/>
            <person name="Beszteri B."/>
            <person name="Billiau K."/>
            <person name="Bonnet E."/>
            <person name="Bothwell J.H."/>
            <person name="Bowler C."/>
            <person name="Boyen C."/>
            <person name="Brownlee C."/>
            <person name="Carrano C.J."/>
            <person name="Charrier B."/>
            <person name="Cho G.Y."/>
            <person name="Coelho S.M."/>
            <person name="Collen J."/>
            <person name="Corre E."/>
            <person name="Da Silva C."/>
            <person name="Delage L."/>
            <person name="Delaroque N."/>
            <person name="Dittami S.M."/>
            <person name="Doulbeau S."/>
            <person name="Elias M."/>
            <person name="Farnham G."/>
            <person name="Gachon C.M."/>
            <person name="Gschloessl B."/>
            <person name="Heesch S."/>
            <person name="Jabbari K."/>
            <person name="Jubin C."/>
            <person name="Kawai H."/>
            <person name="Kimura K."/>
            <person name="Kloareg B."/>
            <person name="Kupper F.C."/>
            <person name="Lang D."/>
            <person name="Le Bail A."/>
            <person name="Leblanc C."/>
            <person name="Lerouge P."/>
            <person name="Lohr M."/>
            <person name="Lopez P.J."/>
            <person name="Martens C."/>
            <person name="Maumus F."/>
            <person name="Michel G."/>
            <person name="Miranda-Saavedra D."/>
            <person name="Morales J."/>
            <person name="Moreau H."/>
            <person name="Motomura T."/>
            <person name="Nagasato C."/>
            <person name="Napoli C.A."/>
            <person name="Nelson D.R."/>
            <person name="Nyvall-Collen P."/>
            <person name="Peters A.F."/>
            <person name="Pommier C."/>
            <person name="Potin P."/>
            <person name="Poulain J."/>
            <person name="Quesneville H."/>
            <person name="Read B."/>
            <person name="Rensing S.A."/>
            <person name="Ritter A."/>
            <person name="Rousvoal S."/>
            <person name="Samanta M."/>
            <person name="Samson G."/>
            <person name="Schroeder D.C."/>
            <person name="Segurens B."/>
            <person name="Strittmatter M."/>
            <person name="Tonon T."/>
            <person name="Tregear J.W."/>
            <person name="Valentin K."/>
            <person name="von Dassow P."/>
            <person name="Yamagishi T."/>
            <person name="Van de Peer Y."/>
            <person name="Wincker P."/>
        </authorList>
    </citation>
    <scope>NUCLEOTIDE SEQUENCE [LARGE SCALE GENOMIC DNA]</scope>
    <source>
        <strain evidence="9">Ec32 / CCAP1310/4</strain>
    </source>
</reference>
<evidence type="ECO:0000256" key="1">
    <source>
        <dbReference type="ARBA" id="ARBA00008455"/>
    </source>
</evidence>
<dbReference type="InterPro" id="IPR013128">
    <property type="entry name" value="Peptidase_C1A"/>
</dbReference>
<dbReference type="OrthoDB" id="190265at2759"/>
<dbReference type="Gene3D" id="3.90.70.10">
    <property type="entry name" value="Cysteine proteinases"/>
    <property type="match status" value="1"/>
</dbReference>
<dbReference type="eggNOG" id="KOG1543">
    <property type="taxonomic scope" value="Eukaryota"/>
</dbReference>
<evidence type="ECO:0000313" key="8">
    <source>
        <dbReference type="EMBL" id="CBJ48428.1"/>
    </source>
</evidence>
<keyword evidence="5" id="KW-0732">Signal</keyword>
<gene>
    <name evidence="8" type="primary">Cathepsin</name>
    <name evidence="8" type="ORF">Esi_0002_0235</name>
</gene>
<dbReference type="PANTHER" id="PTHR12411">
    <property type="entry name" value="CYSTEINE PROTEASE FAMILY C1-RELATED"/>
    <property type="match status" value="1"/>
</dbReference>
<dbReference type="EC" id="3.4.22.16" evidence="8"/>
<dbReference type="InterPro" id="IPR000169">
    <property type="entry name" value="Pept_cys_AS"/>
</dbReference>
<feature type="domain" description="Peptidase C1A papain C-terminal" evidence="6">
    <location>
        <begin position="449"/>
        <end position="666"/>
    </location>
</feature>
<evidence type="ECO:0000256" key="4">
    <source>
        <dbReference type="SAM" id="MobiDB-lite"/>
    </source>
</evidence>
<dbReference type="SMART" id="SM00645">
    <property type="entry name" value="Pept_C1"/>
    <property type="match status" value="1"/>
</dbReference>
<name>D7FQ96_ECTSI</name>
<keyword evidence="3" id="KW-1015">Disulfide bond</keyword>
<proteinExistence type="inferred from homology"/>
<dbReference type="FunFam" id="3.90.70.10:FF:000039">
    <property type="entry name" value="Cysteine proteinase 2, putative"/>
    <property type="match status" value="1"/>
</dbReference>
<feature type="signal peptide" evidence="5">
    <location>
        <begin position="1"/>
        <end position="24"/>
    </location>
</feature>
<dbReference type="Pfam" id="PF00112">
    <property type="entry name" value="Peptidase_C1"/>
    <property type="match status" value="1"/>
</dbReference>
<evidence type="ECO:0000313" key="9">
    <source>
        <dbReference type="Proteomes" id="UP000002630"/>
    </source>
</evidence>
<dbReference type="Proteomes" id="UP000002630">
    <property type="component" value="Linkage Group LG02"/>
</dbReference>
<dbReference type="GO" id="GO:0004197">
    <property type="term" value="F:cysteine-type endopeptidase activity"/>
    <property type="evidence" value="ECO:0007669"/>
    <property type="project" value="UniProtKB-EC"/>
</dbReference>
<sequence length="668" mass="72006">MVMSLTKTGPLLLALAAVADLCHGSGSGSPLEDPCFKPISAVTCRLSQDDSGEACSWCLSELLPSKCVPPSMAKFLPTFLFTCDGQSNAAAGADGEAKAMTAQQPPEVSGDAPGLPEEATAAAAAGSDPAEDYCVTATSADECRSMVDKTGETCSWCTSESIPATCLPPALAKYLPPFVFTCDNNANAEEVETTTALEQQQQREELPWGELLELLDDYLYRPEHAEMDWAEQGRAAIMRHPAAQQIGEDDCKKLFEEHKTALKKRFAGQEEVEVTGGGLGEWCVSATTAEECRSSVDEGGTTCVWCTCQSVPSECVPAATAKKLPKVVFNCDNNQDEDEDGTAATLGQEERENALFRDWKEKHGVTYADEEEERERMGVFRDNLRQAVDDAATPRSYSLGLNRFSDMTWEEFQATRLGFGSALSASQNCSATHVGSQYRALGLSKGRAPPAARDWRDLGAVSVVKNQDHCGSCWTFSTTGCLESHHYLRTGEMVLLSEQQLLDCAGAYDNHGCNGGLPSHAFEYIASAGGLDTEEVYPYMAEESGLCSFADRGIGADVMRSVNITFQDERELLEAVGNTGPVSVAFQVAPDFKAYAGGVYDNPSCSTLPEQVNHAVLCVGYGTTEEGVDYWIIKNSWGPEWGMDGFFHMARGKNMCGVADCASFPLVP</sequence>
<dbReference type="SUPFAM" id="SSF54001">
    <property type="entry name" value="Cysteine proteinases"/>
    <property type="match status" value="1"/>
</dbReference>
<feature type="domain" description="Cathepsin propeptide inhibitor" evidence="7">
    <location>
        <begin position="356"/>
        <end position="412"/>
    </location>
</feature>
<dbReference type="SMART" id="SM00848">
    <property type="entry name" value="Inhibitor_I29"/>
    <property type="match status" value="1"/>
</dbReference>
<dbReference type="PRINTS" id="PR00705">
    <property type="entry name" value="PAPAIN"/>
</dbReference>
<keyword evidence="9" id="KW-1185">Reference proteome</keyword>
<dbReference type="GO" id="GO:0006508">
    <property type="term" value="P:proteolysis"/>
    <property type="evidence" value="ECO:0007669"/>
    <property type="project" value="InterPro"/>
</dbReference>
<dbReference type="InterPro" id="IPR025661">
    <property type="entry name" value="Pept_asp_AS"/>
</dbReference>
<dbReference type="AlphaFoldDB" id="D7FQ96"/>
<dbReference type="InterPro" id="IPR013201">
    <property type="entry name" value="Prot_inhib_I29"/>
</dbReference>
<feature type="chain" id="PRO_5003095335" evidence="5">
    <location>
        <begin position="25"/>
        <end position="668"/>
    </location>
</feature>
<dbReference type="InterPro" id="IPR039417">
    <property type="entry name" value="Peptidase_C1A_papain-like"/>
</dbReference>
<evidence type="ECO:0000256" key="3">
    <source>
        <dbReference type="ARBA" id="ARBA00023157"/>
    </source>
</evidence>
<dbReference type="Pfam" id="PF08246">
    <property type="entry name" value="Inhibitor_I29"/>
    <property type="match status" value="1"/>
</dbReference>
<dbReference type="STRING" id="2880.D7FQ96"/>
<dbReference type="CDD" id="cd02248">
    <property type="entry name" value="Peptidase_C1A"/>
    <property type="match status" value="1"/>
</dbReference>
<evidence type="ECO:0000259" key="6">
    <source>
        <dbReference type="SMART" id="SM00645"/>
    </source>
</evidence>
<keyword evidence="2" id="KW-0865">Zymogen</keyword>
<dbReference type="InterPro" id="IPR000668">
    <property type="entry name" value="Peptidase_C1A_C"/>
</dbReference>
<dbReference type="PROSITE" id="PS00139">
    <property type="entry name" value="THIOL_PROTEASE_CYS"/>
    <property type="match status" value="1"/>
</dbReference>
<evidence type="ECO:0000256" key="5">
    <source>
        <dbReference type="SAM" id="SignalP"/>
    </source>
</evidence>
<dbReference type="InParanoid" id="D7FQ96"/>